<dbReference type="EMBL" id="CAJVPT010003905">
    <property type="protein sequence ID" value="CAG8501961.1"/>
    <property type="molecule type" value="Genomic_DNA"/>
</dbReference>
<name>A0ACA9KZ72_9GLOM</name>
<keyword evidence="2" id="KW-1185">Reference proteome</keyword>
<accession>A0ACA9KZ72</accession>
<proteinExistence type="predicted"/>
<protein>
    <submittedName>
        <fullName evidence="1">14006_t:CDS:1</fullName>
    </submittedName>
</protein>
<comment type="caution">
    <text evidence="1">The sequence shown here is derived from an EMBL/GenBank/DDBJ whole genome shotgun (WGS) entry which is preliminary data.</text>
</comment>
<gene>
    <name evidence="1" type="ORF">ACOLOM_LOCUS2840</name>
</gene>
<dbReference type="Proteomes" id="UP000789525">
    <property type="component" value="Unassembled WGS sequence"/>
</dbReference>
<reference evidence="1" key="1">
    <citation type="submission" date="2021-06" db="EMBL/GenBank/DDBJ databases">
        <authorList>
            <person name="Kallberg Y."/>
            <person name="Tangrot J."/>
            <person name="Rosling A."/>
        </authorList>
    </citation>
    <scope>NUCLEOTIDE SEQUENCE</scope>
    <source>
        <strain evidence="1">CL356</strain>
    </source>
</reference>
<evidence type="ECO:0000313" key="2">
    <source>
        <dbReference type="Proteomes" id="UP000789525"/>
    </source>
</evidence>
<evidence type="ECO:0000313" key="1">
    <source>
        <dbReference type="EMBL" id="CAG8501961.1"/>
    </source>
</evidence>
<organism evidence="1 2">
    <name type="scientific">Acaulospora colombiana</name>
    <dbReference type="NCBI Taxonomy" id="27376"/>
    <lineage>
        <taxon>Eukaryota</taxon>
        <taxon>Fungi</taxon>
        <taxon>Fungi incertae sedis</taxon>
        <taxon>Mucoromycota</taxon>
        <taxon>Glomeromycotina</taxon>
        <taxon>Glomeromycetes</taxon>
        <taxon>Diversisporales</taxon>
        <taxon>Acaulosporaceae</taxon>
        <taxon>Acaulospora</taxon>
    </lineage>
</organism>
<sequence>MTSSGQEETLKLTSITIMDSHIDKVEVPPASVSIRNRNLNQGSTRIYLSLKRETDEGKKKTKSAQANEEERKDIEVREVDVGSVNNNDQQDAELDLDGQDLEDSSYHSHKVIGKRAERDFSEEPAEKDADQYDSSDKHSHARKRSKRHSSVIVSENDEVNEDKQSHGDSTKPHALEKSFANSSIGAQPVVIKTEHSLSTGEVSEKNIKDSKLGKNSIFYDKNQDVVQANVGGYDGGSVSHDRKETPASEVLIPAYRLRGNRSYPSVTEESKPRLVEARSKKLPKIVQSTQDDAIVVISPPKISELSKPEVVITPLQSDVEVGINNNVNVAEEAASSFQSTGKKGPARRLGRPPKSQGAQQKSTKRTWTWQKKKKDLRTILCKLLDSFNKKDAYGFFAEPVDTTVVTDYLTIIQNPMDFGTMRKKIDCNKYASIDEFKGDFSLVCNNCKTYNAPDTIYYKSADKLWQFGEKAIERERDSILLEEEKQKASEAADTGSKKDAMYGSTPSRASSVRQPRRSKKVDPRKLFYPDGSVIPFGDPSSLIPRPPSFGETPLLTVISSKAQRPARFEDYGPYATLGIDPPFFTATDKNFLYSTYGDEKGYAYAKSIKSFVEDMGDEMNQQVDHFLDKLTRGAHSIDQQVARMMSTTDNNTSFDTSVVTPTELGPVNVGQELNRIRKISELRRQQSELEIWKKTKIDVDFLVSDQEVHTTIQNMGNGQHNLQEIFDLNSKDLAELINIKQSGQSKSNKTEEQITEDLNKRFIQLVQHAPESEKISRTITASQSLLVNSMSNQQPFSLGNLPTPTSLQQLNLSQINTSSHIFTGVDHTDPISALAPSSMLHEAMQL</sequence>